<organism evidence="1 2">
    <name type="scientific">Pseudomonas phage 98PfluR60PP</name>
    <dbReference type="NCBI Taxonomy" id="2163965"/>
    <lineage>
        <taxon>Viruses</taxon>
        <taxon>Duplodnaviria</taxon>
        <taxon>Heunggongvirae</taxon>
        <taxon>Uroviricota</taxon>
        <taxon>Caudoviricetes</taxon>
        <taxon>Schitoviridae</taxon>
        <taxon>Littlefixvirus</taxon>
        <taxon>Littlefixvirus 98Pflur60pp</taxon>
    </lineage>
</organism>
<dbReference type="RefSeq" id="YP_010659301.1">
    <property type="nucleotide sequence ID" value="NC_070866.1"/>
</dbReference>
<keyword evidence="2" id="KW-1185">Reference proteome</keyword>
<dbReference type="EMBL" id="MH179480">
    <property type="protein sequence ID" value="AWH15497.1"/>
    <property type="molecule type" value="Genomic_DNA"/>
</dbReference>
<dbReference type="KEGG" id="vg:77935269"/>
<name>A0A2S1PG10_9CAUD</name>
<accession>A0A2S1PG10</accession>
<sequence length="85" mass="9410">MAKIVQQPVVSVTASFTVNEAELRALSALAGYGDDAFIKMFYESLGKTYMAPHEAGLREFLKSIRDVADGILHRTDMARKAFNNN</sequence>
<proteinExistence type="predicted"/>
<reference evidence="1 2" key="1">
    <citation type="submission" date="2018-04" db="EMBL/GenBank/DDBJ databases">
        <title>Complete genome sequences of new Aeromonas and Pseudomonas phages promising in phage therapy dedicated to aquaculture.</title>
        <authorList>
            <person name="Kolsut J."/>
            <person name="Wojcik E."/>
            <person name="Wojtasik A."/>
            <person name="Dastych J."/>
        </authorList>
    </citation>
    <scope>NUCLEOTIDE SEQUENCE [LARGE SCALE GENOMIC DNA]</scope>
</reference>
<evidence type="ECO:0000313" key="1">
    <source>
        <dbReference type="EMBL" id="AWH15497.1"/>
    </source>
</evidence>
<dbReference type="Proteomes" id="UP000246250">
    <property type="component" value="Segment"/>
</dbReference>
<evidence type="ECO:0000313" key="2">
    <source>
        <dbReference type="Proteomes" id="UP000246250"/>
    </source>
</evidence>
<protein>
    <submittedName>
        <fullName evidence="1">Uncharacterized protein</fullName>
    </submittedName>
</protein>
<dbReference type="GeneID" id="77935269"/>